<dbReference type="SUPFAM" id="SSF50249">
    <property type="entry name" value="Nucleic acid-binding proteins"/>
    <property type="match status" value="1"/>
</dbReference>
<organism evidence="6 7">
    <name type="scientific">Actinobaculum suis</name>
    <dbReference type="NCBI Taxonomy" id="1657"/>
    <lineage>
        <taxon>Bacteria</taxon>
        <taxon>Bacillati</taxon>
        <taxon>Actinomycetota</taxon>
        <taxon>Actinomycetes</taxon>
        <taxon>Actinomycetales</taxon>
        <taxon>Actinomycetaceae</taxon>
        <taxon>Actinobaculum</taxon>
    </lineage>
</organism>
<proteinExistence type="inferred from homology"/>
<feature type="binding site" evidence="4">
    <location>
        <position position="300"/>
    </location>
    <ligand>
        <name>S-adenosyl-L-methionine</name>
        <dbReference type="ChEBI" id="CHEBI:59789"/>
    </ligand>
</feature>
<dbReference type="GO" id="GO:0070475">
    <property type="term" value="P:rRNA base methylation"/>
    <property type="evidence" value="ECO:0007669"/>
    <property type="project" value="TreeGrafter"/>
</dbReference>
<dbReference type="PROSITE" id="PS51687">
    <property type="entry name" value="SAM_MT_RNA_M5U"/>
    <property type="match status" value="1"/>
</dbReference>
<dbReference type="GO" id="GO:0070041">
    <property type="term" value="F:rRNA (uridine-C5-)-methyltransferase activity"/>
    <property type="evidence" value="ECO:0007669"/>
    <property type="project" value="TreeGrafter"/>
</dbReference>
<dbReference type="InterPro" id="IPR010280">
    <property type="entry name" value="U5_MeTrfase_fam"/>
</dbReference>
<reference evidence="6 7" key="1">
    <citation type="submission" date="2018-11" db="EMBL/GenBank/DDBJ databases">
        <authorList>
            <consortium name="Pathogen Informatics"/>
        </authorList>
    </citation>
    <scope>NUCLEOTIDE SEQUENCE [LARGE SCALE GENOMIC DNA]</scope>
    <source>
        <strain evidence="6 7">NCTC10327</strain>
    </source>
</reference>
<accession>A0A7Z9C8Q8</accession>
<dbReference type="EC" id="2.1.1.-" evidence="6"/>
<dbReference type="RefSeq" id="WP_185933506.1">
    <property type="nucleotide sequence ID" value="NZ_UYIO01000001.1"/>
</dbReference>
<evidence type="ECO:0000256" key="1">
    <source>
        <dbReference type="ARBA" id="ARBA00022603"/>
    </source>
</evidence>
<comment type="caution">
    <text evidence="6">The sequence shown here is derived from an EMBL/GenBank/DDBJ whole genome shotgun (WGS) entry which is preliminary data.</text>
</comment>
<protein>
    <submittedName>
        <fullName evidence="6">RNA methyltransferase, TrmA family</fullName>
        <ecNumber evidence="6">2.1.1.-</ecNumber>
    </submittedName>
</protein>
<dbReference type="PROSITE" id="PS50926">
    <property type="entry name" value="TRAM"/>
    <property type="match status" value="1"/>
</dbReference>
<feature type="binding site" evidence="4">
    <location>
        <position position="276"/>
    </location>
    <ligand>
        <name>S-adenosyl-L-methionine</name>
        <dbReference type="ChEBI" id="CHEBI:59789"/>
    </ligand>
</feature>
<dbReference type="Proteomes" id="UP000269974">
    <property type="component" value="Unassembled WGS sequence"/>
</dbReference>
<dbReference type="CDD" id="cd02440">
    <property type="entry name" value="AdoMet_MTases"/>
    <property type="match status" value="1"/>
</dbReference>
<dbReference type="Pfam" id="PF01938">
    <property type="entry name" value="TRAM"/>
    <property type="match status" value="1"/>
</dbReference>
<feature type="binding site" evidence="4">
    <location>
        <position position="247"/>
    </location>
    <ligand>
        <name>S-adenosyl-L-methionine</name>
        <dbReference type="ChEBI" id="CHEBI:59789"/>
    </ligand>
</feature>
<dbReference type="InterPro" id="IPR012340">
    <property type="entry name" value="NA-bd_OB-fold"/>
</dbReference>
<feature type="active site" description="Nucleophile" evidence="4">
    <location>
        <position position="371"/>
    </location>
</feature>
<keyword evidence="1 4" id="KW-0489">Methyltransferase</keyword>
<keyword evidence="2 4" id="KW-0808">Transferase</keyword>
<dbReference type="Gene3D" id="2.40.50.140">
    <property type="entry name" value="Nucleic acid-binding proteins"/>
    <property type="match status" value="1"/>
</dbReference>
<dbReference type="PANTHER" id="PTHR11061:SF30">
    <property type="entry name" value="TRNA (URACIL(54)-C(5))-METHYLTRANSFERASE"/>
    <property type="match status" value="1"/>
</dbReference>
<evidence type="ECO:0000313" key="7">
    <source>
        <dbReference type="Proteomes" id="UP000269974"/>
    </source>
</evidence>
<dbReference type="SUPFAM" id="SSF53335">
    <property type="entry name" value="S-adenosyl-L-methionine-dependent methyltransferases"/>
    <property type="match status" value="1"/>
</dbReference>
<evidence type="ECO:0000256" key="2">
    <source>
        <dbReference type="ARBA" id="ARBA00022679"/>
    </source>
</evidence>
<dbReference type="EMBL" id="UYIO01000001">
    <property type="protein sequence ID" value="VDG75288.1"/>
    <property type="molecule type" value="Genomic_DNA"/>
</dbReference>
<evidence type="ECO:0000256" key="3">
    <source>
        <dbReference type="ARBA" id="ARBA00022691"/>
    </source>
</evidence>
<feature type="binding site" evidence="4">
    <location>
        <position position="344"/>
    </location>
    <ligand>
        <name>S-adenosyl-L-methionine</name>
        <dbReference type="ChEBI" id="CHEBI:59789"/>
    </ligand>
</feature>
<evidence type="ECO:0000256" key="4">
    <source>
        <dbReference type="PROSITE-ProRule" id="PRU01024"/>
    </source>
</evidence>
<sequence length="412" mass="44011">MIGSVVDLEITDVAFGGEFVARHEAELVFVRGTILGEKVRARITHKRKRGYLATVEEILHPSPARIEHPWPLGSVAQTGAANYGHIELTAQRAMKAHMLRRELKLAGLTSGLGGASPEMFTVDAVPEADPAAPGWRYRTRIWVDKLATGVGMYVPNLGKHVPLTEIPLASRRLEALQVCGNAWDALATTTEPFHVQLVAPSASPPLLLANGQAFSAPGQPAAPVVHEVVEFQGEKFWYELAADGFWQVHEYAPALLVASVFDAVSVTPGDTLVDLYSGAGLFSQVAAELVGPAGKVRAYEGNELATRAARKNLAAHPWAETYALTLDAQTIAEIVPGADIVIADPPRAGLGAQAAAELARSSATQIVLVSCDARSMARDVTAILQAGRQLTYAHALDIFPNTHFVETVCAFV</sequence>
<gene>
    <name evidence="6" type="ORF">NCTC10327_00018</name>
</gene>
<dbReference type="PANTHER" id="PTHR11061">
    <property type="entry name" value="RNA M5U METHYLTRANSFERASE"/>
    <property type="match status" value="1"/>
</dbReference>
<dbReference type="Gene3D" id="3.40.50.150">
    <property type="entry name" value="Vaccinia Virus protein VP39"/>
    <property type="match status" value="1"/>
</dbReference>
<dbReference type="InterPro" id="IPR002792">
    <property type="entry name" value="TRAM_dom"/>
</dbReference>
<dbReference type="AlphaFoldDB" id="A0A7Z9C8Q8"/>
<comment type="similarity">
    <text evidence="4">Belongs to the class I-like SAM-binding methyltransferase superfamily. RNA M5U methyltransferase family.</text>
</comment>
<evidence type="ECO:0000313" key="6">
    <source>
        <dbReference type="EMBL" id="VDG75288.1"/>
    </source>
</evidence>
<dbReference type="Pfam" id="PF05958">
    <property type="entry name" value="tRNA_U5-meth_tr"/>
    <property type="match status" value="1"/>
</dbReference>
<keyword evidence="3 4" id="KW-0949">S-adenosyl-L-methionine</keyword>
<name>A0A7Z9C8Q8_9ACTO</name>
<evidence type="ECO:0000259" key="5">
    <source>
        <dbReference type="PROSITE" id="PS50926"/>
    </source>
</evidence>
<feature type="domain" description="TRAM" evidence="5">
    <location>
        <begin position="1"/>
        <end position="57"/>
    </location>
</feature>
<dbReference type="InterPro" id="IPR029063">
    <property type="entry name" value="SAM-dependent_MTases_sf"/>
</dbReference>